<proteinExistence type="predicted"/>
<dbReference type="EMBL" id="LAZR01002491">
    <property type="protein sequence ID" value="KKN29388.1"/>
    <property type="molecule type" value="Genomic_DNA"/>
</dbReference>
<name>A0A0F9SJ77_9ZZZZ</name>
<gene>
    <name evidence="1" type="ORF">LCGC14_0844620</name>
</gene>
<comment type="caution">
    <text evidence="1">The sequence shown here is derived from an EMBL/GenBank/DDBJ whole genome shotgun (WGS) entry which is preliminary data.</text>
</comment>
<dbReference type="AlphaFoldDB" id="A0A0F9SJ77"/>
<sequence>MKIKITDLARGVELPEDQKRTLRPKPKITPKKKNVPKVKKVVVKATKPVIKRTKVVAKESKRGRRNKT</sequence>
<reference evidence="1" key="1">
    <citation type="journal article" date="2015" name="Nature">
        <title>Complex archaea that bridge the gap between prokaryotes and eukaryotes.</title>
        <authorList>
            <person name="Spang A."/>
            <person name="Saw J.H."/>
            <person name="Jorgensen S.L."/>
            <person name="Zaremba-Niedzwiedzka K."/>
            <person name="Martijn J."/>
            <person name="Lind A.E."/>
            <person name="van Eijk R."/>
            <person name="Schleper C."/>
            <person name="Guy L."/>
            <person name="Ettema T.J."/>
        </authorList>
    </citation>
    <scope>NUCLEOTIDE SEQUENCE</scope>
</reference>
<protein>
    <submittedName>
        <fullName evidence="1">Uncharacterized protein</fullName>
    </submittedName>
</protein>
<accession>A0A0F9SJ77</accession>
<evidence type="ECO:0000313" key="1">
    <source>
        <dbReference type="EMBL" id="KKN29388.1"/>
    </source>
</evidence>
<organism evidence="1">
    <name type="scientific">marine sediment metagenome</name>
    <dbReference type="NCBI Taxonomy" id="412755"/>
    <lineage>
        <taxon>unclassified sequences</taxon>
        <taxon>metagenomes</taxon>
        <taxon>ecological metagenomes</taxon>
    </lineage>
</organism>